<comment type="caution">
    <text evidence="1">The sequence shown here is derived from an EMBL/GenBank/DDBJ whole genome shotgun (WGS) entry which is preliminary data.</text>
</comment>
<dbReference type="STRING" id="1666911.HLUCCA11_09395"/>
<name>A0A0P7ZLF2_9CYAN</name>
<dbReference type="PATRIC" id="fig|1666911.3.peg.675"/>
<reference evidence="1 2" key="1">
    <citation type="submission" date="2015-09" db="EMBL/GenBank/DDBJ databases">
        <title>Identification and resolution of microdiversity through metagenomic sequencing of parallel consortia.</title>
        <authorList>
            <person name="Nelson W.C."/>
            <person name="Romine M.F."/>
            <person name="Lindemann S.R."/>
        </authorList>
    </citation>
    <scope>NUCLEOTIDE SEQUENCE [LARGE SCALE GENOMIC DNA]</scope>
    <source>
        <strain evidence="1">Ana</strain>
    </source>
</reference>
<dbReference type="Proteomes" id="UP000050465">
    <property type="component" value="Unassembled WGS sequence"/>
</dbReference>
<proteinExistence type="predicted"/>
<protein>
    <submittedName>
        <fullName evidence="1">Uncharacterized protein</fullName>
    </submittedName>
</protein>
<accession>A0A0P7ZLF2</accession>
<gene>
    <name evidence="1" type="ORF">HLUCCA11_09395</name>
</gene>
<sequence>MIALTPEEIAQFRARLADYPEALAALQEIEDCDGDIEDAAISLSLKANQEPDTNEEWLAGFSKRYRHIVCRAEFREAIAAGQLSTLIHALTTETDCPPLIALPVALYAHKAEVATFCYSFDHSRVVSNS</sequence>
<dbReference type="EMBL" id="LJZR01000010">
    <property type="protein sequence ID" value="KPQ35772.1"/>
    <property type="molecule type" value="Genomic_DNA"/>
</dbReference>
<evidence type="ECO:0000313" key="1">
    <source>
        <dbReference type="EMBL" id="KPQ35772.1"/>
    </source>
</evidence>
<organism evidence="1 2">
    <name type="scientific">Phormidesmis priestleyi Ana</name>
    <dbReference type="NCBI Taxonomy" id="1666911"/>
    <lineage>
        <taxon>Bacteria</taxon>
        <taxon>Bacillati</taxon>
        <taxon>Cyanobacteriota</taxon>
        <taxon>Cyanophyceae</taxon>
        <taxon>Leptolyngbyales</taxon>
        <taxon>Leptolyngbyaceae</taxon>
        <taxon>Phormidesmis</taxon>
    </lineage>
</organism>
<evidence type="ECO:0000313" key="2">
    <source>
        <dbReference type="Proteomes" id="UP000050465"/>
    </source>
</evidence>
<dbReference type="AlphaFoldDB" id="A0A0P7ZLF2"/>